<proteinExistence type="predicted"/>
<dbReference type="Gene3D" id="1.10.287.950">
    <property type="entry name" value="Methyl-accepting chemotaxis protein"/>
    <property type="match status" value="1"/>
</dbReference>
<protein>
    <submittedName>
        <fullName evidence="5">Chemotaxis protein</fullName>
    </submittedName>
</protein>
<feature type="coiled-coil region" evidence="3">
    <location>
        <begin position="220"/>
        <end position="320"/>
    </location>
</feature>
<dbReference type="SUPFAM" id="SSF58104">
    <property type="entry name" value="Methyl-accepting chemotaxis protein (MCP) signaling domain"/>
    <property type="match status" value="1"/>
</dbReference>
<dbReference type="EMBL" id="WTYS01000001">
    <property type="protein sequence ID" value="MXO57023.1"/>
    <property type="molecule type" value="Genomic_DNA"/>
</dbReference>
<sequence length="467" mass="50667">MKHADFEMVDSKSLDIIPESCGEVTVGCADVAGIIRAVIDSSEKLRAEHGALQGTVSELEADQQKVAEASDEARLLSERAIERLGQGTTLIQSSLGEISGLLELVDTLTQHVTGFAAAMEQVRRCSQDIDQIAETTNILALNATIEAMRAGDAGRTFAVVANEVKSLAGETRRATEEISRTIDTLGGEAQSVIEQIETGAEASKNAKTSVAQIEETLGGVAELVEEVDRQNDQIARATNTISGHVHKVQDVLSSFDGAAIENESKLQNAHRKMESLEMTASEMFDGIVKAGLSPKDSAIVARAQDVAKEIAARAEKAIEDGVLNIDALFDQDYKPVAGSNPPRFRTALSDWADSNWRPVLDRVAGEGAPIKMCSQADMRGFLPTHVTEHSRAPTGDLAHDTKFCRNGRIIFDPLDQKAKRSSAPYMMAVYRQEGDGQQYLVVRNVYVPLYVNGRRWGDFELAYTFDG</sequence>
<dbReference type="OrthoDB" id="5292010at2"/>
<organism evidence="5 6">
    <name type="scientific">Pontixanthobacter gangjinensis</name>
    <dbReference type="NCBI Taxonomy" id="1028742"/>
    <lineage>
        <taxon>Bacteria</taxon>
        <taxon>Pseudomonadati</taxon>
        <taxon>Pseudomonadota</taxon>
        <taxon>Alphaproteobacteria</taxon>
        <taxon>Sphingomonadales</taxon>
        <taxon>Erythrobacteraceae</taxon>
        <taxon>Pontixanthobacter</taxon>
    </lineage>
</organism>
<evidence type="ECO:0000256" key="3">
    <source>
        <dbReference type="SAM" id="Coils"/>
    </source>
</evidence>
<dbReference type="Proteomes" id="UP000468943">
    <property type="component" value="Unassembled WGS sequence"/>
</dbReference>
<evidence type="ECO:0000259" key="4">
    <source>
        <dbReference type="PROSITE" id="PS50111"/>
    </source>
</evidence>
<comment type="caution">
    <text evidence="5">The sequence shown here is derived from an EMBL/GenBank/DDBJ whole genome shotgun (WGS) entry which is preliminary data.</text>
</comment>
<keyword evidence="3" id="KW-0175">Coiled coil</keyword>
<keyword evidence="1 2" id="KW-0807">Transducer</keyword>
<evidence type="ECO:0000256" key="1">
    <source>
        <dbReference type="ARBA" id="ARBA00023224"/>
    </source>
</evidence>
<dbReference type="InterPro" id="IPR004089">
    <property type="entry name" value="MCPsignal_dom"/>
</dbReference>
<feature type="coiled-coil region" evidence="3">
    <location>
        <begin position="42"/>
        <end position="79"/>
    </location>
</feature>
<dbReference type="PANTHER" id="PTHR32089">
    <property type="entry name" value="METHYL-ACCEPTING CHEMOTAXIS PROTEIN MCPB"/>
    <property type="match status" value="1"/>
</dbReference>
<feature type="domain" description="Methyl-accepting transducer" evidence="4">
    <location>
        <begin position="20"/>
        <end position="256"/>
    </location>
</feature>
<gene>
    <name evidence="5" type="ORF">GRI36_09010</name>
</gene>
<accession>A0A6I4SMR0</accession>
<dbReference type="GO" id="GO:0007165">
    <property type="term" value="P:signal transduction"/>
    <property type="evidence" value="ECO:0007669"/>
    <property type="project" value="UniProtKB-KW"/>
</dbReference>
<evidence type="ECO:0000256" key="2">
    <source>
        <dbReference type="PROSITE-ProRule" id="PRU00284"/>
    </source>
</evidence>
<dbReference type="Pfam" id="PF00015">
    <property type="entry name" value="MCPsignal"/>
    <property type="match status" value="1"/>
</dbReference>
<reference evidence="5 6" key="1">
    <citation type="submission" date="2019-12" db="EMBL/GenBank/DDBJ databases">
        <title>Genomic-based taxomic classification of the family Erythrobacteraceae.</title>
        <authorList>
            <person name="Xu L."/>
        </authorList>
    </citation>
    <scope>NUCLEOTIDE SEQUENCE [LARGE SCALE GENOMIC DNA]</scope>
    <source>
        <strain evidence="5 6">JCM 17802</strain>
    </source>
</reference>
<evidence type="ECO:0000313" key="6">
    <source>
        <dbReference type="Proteomes" id="UP000468943"/>
    </source>
</evidence>
<dbReference type="SMART" id="SM00283">
    <property type="entry name" value="MA"/>
    <property type="match status" value="1"/>
</dbReference>
<dbReference type="PANTHER" id="PTHR32089:SF112">
    <property type="entry name" value="LYSOZYME-LIKE PROTEIN-RELATED"/>
    <property type="match status" value="1"/>
</dbReference>
<dbReference type="GO" id="GO:0016020">
    <property type="term" value="C:membrane"/>
    <property type="evidence" value="ECO:0007669"/>
    <property type="project" value="InterPro"/>
</dbReference>
<dbReference type="AlphaFoldDB" id="A0A6I4SMR0"/>
<name>A0A6I4SMR0_9SPHN</name>
<dbReference type="RefSeq" id="WP_160598158.1">
    <property type="nucleotide sequence ID" value="NZ_WTYS01000001.1"/>
</dbReference>
<evidence type="ECO:0000313" key="5">
    <source>
        <dbReference type="EMBL" id="MXO57023.1"/>
    </source>
</evidence>
<dbReference type="PROSITE" id="PS50111">
    <property type="entry name" value="CHEMOTAXIS_TRANSDUC_2"/>
    <property type="match status" value="1"/>
</dbReference>
<keyword evidence="6" id="KW-1185">Reference proteome</keyword>